<dbReference type="PROSITE" id="PS50262">
    <property type="entry name" value="G_PROTEIN_RECEP_F1_2"/>
    <property type="match status" value="1"/>
</dbReference>
<dbReference type="EMBL" id="UAWG01000008">
    <property type="protein sequence ID" value="SQB59816.1"/>
    <property type="molecule type" value="Genomic_DNA"/>
</dbReference>
<comment type="subcellular location">
    <subcellularLocation>
        <location evidence="1">Membrane</location>
    </subcellularLocation>
</comment>
<name>A0A2X2Y5Y6_CLOPF</name>
<sequence>MKKFLLFLKIICFLMILIEILLLVLPVVIGICCLISCLVSPDFYTNMSFESYELFKLIIIVLLMFLFLIYLIILIFRNNITRKTNDKSIIYLCILIALYYAFIVEEQILNTNNLIPIIPMGLILIYIFLKNILLKIKDIKNKA</sequence>
<feature type="transmembrane region" description="Helical" evidence="5">
    <location>
        <begin position="114"/>
        <end position="133"/>
    </location>
</feature>
<keyword evidence="3 5" id="KW-1133">Transmembrane helix</keyword>
<evidence type="ECO:0000256" key="3">
    <source>
        <dbReference type="ARBA" id="ARBA00022989"/>
    </source>
</evidence>
<evidence type="ECO:0000256" key="2">
    <source>
        <dbReference type="ARBA" id="ARBA00022692"/>
    </source>
</evidence>
<feature type="transmembrane region" description="Helical" evidence="5">
    <location>
        <begin position="12"/>
        <end position="37"/>
    </location>
</feature>
<keyword evidence="2 5" id="KW-0812">Transmembrane</keyword>
<evidence type="ECO:0000256" key="4">
    <source>
        <dbReference type="ARBA" id="ARBA00023136"/>
    </source>
</evidence>
<gene>
    <name evidence="7" type="ORF">NCTC10719_01359</name>
</gene>
<proteinExistence type="predicted"/>
<dbReference type="Proteomes" id="UP000249986">
    <property type="component" value="Unassembled WGS sequence"/>
</dbReference>
<evidence type="ECO:0000313" key="7">
    <source>
        <dbReference type="EMBL" id="SQB59816.1"/>
    </source>
</evidence>
<accession>A0A2X2Y5Y6</accession>
<dbReference type="AlphaFoldDB" id="A0A2X2Y5Y6"/>
<evidence type="ECO:0000256" key="5">
    <source>
        <dbReference type="SAM" id="Phobius"/>
    </source>
</evidence>
<protein>
    <recommendedName>
        <fullName evidence="6">G-protein coupled receptors family 1 profile domain-containing protein</fullName>
    </recommendedName>
</protein>
<keyword evidence="4 5" id="KW-0472">Membrane</keyword>
<reference evidence="7 8" key="1">
    <citation type="submission" date="2018-06" db="EMBL/GenBank/DDBJ databases">
        <authorList>
            <consortium name="Pathogen Informatics"/>
            <person name="Doyle S."/>
        </authorList>
    </citation>
    <scope>NUCLEOTIDE SEQUENCE [LARGE SCALE GENOMIC DNA]</scope>
    <source>
        <strain evidence="7 8">NCTC10719</strain>
    </source>
</reference>
<dbReference type="InterPro" id="IPR017452">
    <property type="entry name" value="GPCR_Rhodpsn_7TM"/>
</dbReference>
<evidence type="ECO:0000313" key="8">
    <source>
        <dbReference type="Proteomes" id="UP000249986"/>
    </source>
</evidence>
<dbReference type="GO" id="GO:0016020">
    <property type="term" value="C:membrane"/>
    <property type="evidence" value="ECO:0007669"/>
    <property type="project" value="UniProtKB-SubCell"/>
</dbReference>
<feature type="transmembrane region" description="Helical" evidence="5">
    <location>
        <begin position="88"/>
        <end position="108"/>
    </location>
</feature>
<evidence type="ECO:0000259" key="6">
    <source>
        <dbReference type="PROSITE" id="PS50262"/>
    </source>
</evidence>
<organism evidence="7 8">
    <name type="scientific">Clostridium perfringens</name>
    <dbReference type="NCBI Taxonomy" id="1502"/>
    <lineage>
        <taxon>Bacteria</taxon>
        <taxon>Bacillati</taxon>
        <taxon>Bacillota</taxon>
        <taxon>Clostridia</taxon>
        <taxon>Eubacteriales</taxon>
        <taxon>Clostridiaceae</taxon>
        <taxon>Clostridium</taxon>
    </lineage>
</organism>
<feature type="domain" description="G-protein coupled receptors family 1 profile" evidence="6">
    <location>
        <begin position="1"/>
        <end position="143"/>
    </location>
</feature>
<feature type="transmembrane region" description="Helical" evidence="5">
    <location>
        <begin position="57"/>
        <end position="76"/>
    </location>
</feature>
<evidence type="ECO:0000256" key="1">
    <source>
        <dbReference type="ARBA" id="ARBA00004370"/>
    </source>
</evidence>